<evidence type="ECO:0000313" key="7">
    <source>
        <dbReference type="Proteomes" id="UP001497512"/>
    </source>
</evidence>
<comment type="function">
    <text evidence="3">Hydrolase that can remove conjugated ubiquitin from proteins and may therefore play an important regulatory role at the level of protein turnover by preventing degradation.</text>
</comment>
<dbReference type="PANTHER" id="PTHR13312">
    <property type="entry name" value="HIV-INDUCED PROTEIN-7-LIKE PROTEASE"/>
    <property type="match status" value="1"/>
</dbReference>
<evidence type="ECO:0000256" key="2">
    <source>
        <dbReference type="ARBA" id="ARBA00022801"/>
    </source>
</evidence>
<dbReference type="EMBL" id="OZ019895">
    <property type="protein sequence ID" value="CAK9220355.1"/>
    <property type="molecule type" value="Genomic_DNA"/>
</dbReference>
<dbReference type="Proteomes" id="UP001497512">
    <property type="component" value="Chromosome 3"/>
</dbReference>
<feature type="compositionally biased region" description="Polar residues" evidence="4">
    <location>
        <begin position="74"/>
        <end position="83"/>
    </location>
</feature>
<protein>
    <recommendedName>
        <fullName evidence="3">Ubiquitin thioesterase OTU</fullName>
        <ecNumber evidence="3">3.4.19.12</ecNumber>
    </recommendedName>
</protein>
<keyword evidence="3" id="KW-0833">Ubl conjugation pathway</keyword>
<reference evidence="6" key="1">
    <citation type="submission" date="2024-02" db="EMBL/GenBank/DDBJ databases">
        <authorList>
            <consortium name="ELIXIR-Norway"/>
            <consortium name="Elixir Norway"/>
        </authorList>
    </citation>
    <scope>NUCLEOTIDE SEQUENCE</scope>
</reference>
<sequence length="445" mass="48196">MLGSVSFCLLVSNKPPSSLYSDLAQFSSYSSKLQSAKVALLPTHPSSSHVYSYKLITRPPATASLPRTIRRSRSSGQNENSEKNVFSSSILGSCGHPLLCPPVKGFHPHSSSCLLAANGSVGATIWHALLPARHLTPLERDPSLPPRRAVVGEAGLSSSAAAGIIVGSAETTMGTDLSNKQVRLRPNVFAVESVGLPMLGGLNGRFAMTVGLREGSWNVAWDARPARWLHGRHSAWLLFGVCACFSASAGASIPLLGGSVPVLNEALAERQRIPLALSEEEQQEPQPGHGKKVYSDYSVIGIPGDGRCLFRAVAHGSCVSSGKQAPNETLQRELADELRNKVADELIKRRDTTEWFIEGDFDNYVERMRQPHVWGGEPELLMLSHVLEMPITVYMDEERNAGGIIAIAEYGQEYSKGKKPVQVLYHGFGHYDALHLPNEQSSSDL</sequence>
<dbReference type="InterPro" id="IPR038765">
    <property type="entry name" value="Papain-like_cys_pep_sf"/>
</dbReference>
<comment type="catalytic activity">
    <reaction evidence="1 3">
        <text>Thiol-dependent hydrolysis of ester, thioester, amide, peptide and isopeptide bonds formed by the C-terminal Gly of ubiquitin (a 76-residue protein attached to proteins as an intracellular targeting signal).</text>
        <dbReference type="EC" id="3.4.19.12"/>
    </reaction>
</comment>
<evidence type="ECO:0000313" key="6">
    <source>
        <dbReference type="EMBL" id="CAK9220355.1"/>
    </source>
</evidence>
<dbReference type="InterPro" id="IPR003323">
    <property type="entry name" value="OTU_dom"/>
</dbReference>
<keyword evidence="3" id="KW-0963">Cytoplasm</keyword>
<dbReference type="InterPro" id="IPR047947">
    <property type="entry name" value="OTU4_OTU"/>
</dbReference>
<gene>
    <name evidence="6" type="ORF">CSSPTR1EN2_LOCUS15415</name>
</gene>
<evidence type="ECO:0000256" key="1">
    <source>
        <dbReference type="ARBA" id="ARBA00000707"/>
    </source>
</evidence>
<dbReference type="Pfam" id="PF02338">
    <property type="entry name" value="OTU"/>
    <property type="match status" value="1"/>
</dbReference>
<name>A0ABP0UG11_9BRYO</name>
<feature type="domain" description="OTU" evidence="5">
    <location>
        <begin position="297"/>
        <end position="437"/>
    </location>
</feature>
<proteinExistence type="predicted"/>
<keyword evidence="3" id="KW-0645">Protease</keyword>
<dbReference type="CDD" id="cd22760">
    <property type="entry name" value="OTU_plant_OTU4-like"/>
    <property type="match status" value="1"/>
</dbReference>
<comment type="subcellular location">
    <subcellularLocation>
        <location evidence="3">Cytoplasm</location>
    </subcellularLocation>
</comment>
<dbReference type="SUPFAM" id="SSF54001">
    <property type="entry name" value="Cysteine proteinases"/>
    <property type="match status" value="1"/>
</dbReference>
<accession>A0ABP0UG11</accession>
<keyword evidence="2 3" id="KW-0378">Hydrolase</keyword>
<feature type="region of interest" description="Disordered" evidence="4">
    <location>
        <begin position="64"/>
        <end position="83"/>
    </location>
</feature>
<evidence type="ECO:0000259" key="5">
    <source>
        <dbReference type="PROSITE" id="PS50802"/>
    </source>
</evidence>
<dbReference type="Gene3D" id="3.90.70.80">
    <property type="match status" value="1"/>
</dbReference>
<evidence type="ECO:0000256" key="4">
    <source>
        <dbReference type="SAM" id="MobiDB-lite"/>
    </source>
</evidence>
<keyword evidence="7" id="KW-1185">Reference proteome</keyword>
<dbReference type="PROSITE" id="PS50802">
    <property type="entry name" value="OTU"/>
    <property type="match status" value="1"/>
</dbReference>
<organism evidence="6 7">
    <name type="scientific">Sphagnum troendelagicum</name>
    <dbReference type="NCBI Taxonomy" id="128251"/>
    <lineage>
        <taxon>Eukaryota</taxon>
        <taxon>Viridiplantae</taxon>
        <taxon>Streptophyta</taxon>
        <taxon>Embryophyta</taxon>
        <taxon>Bryophyta</taxon>
        <taxon>Sphagnophytina</taxon>
        <taxon>Sphagnopsida</taxon>
        <taxon>Sphagnales</taxon>
        <taxon>Sphagnaceae</taxon>
        <taxon>Sphagnum</taxon>
    </lineage>
</organism>
<dbReference type="PANTHER" id="PTHR13312:SF6">
    <property type="entry name" value="UBIQUITIN THIOESTERASE OTU"/>
    <property type="match status" value="1"/>
</dbReference>
<keyword evidence="3" id="KW-0788">Thiol protease</keyword>
<dbReference type="EC" id="3.4.19.12" evidence="3"/>
<evidence type="ECO:0000256" key="3">
    <source>
        <dbReference type="RuleBase" id="RU367104"/>
    </source>
</evidence>